<dbReference type="InterPro" id="IPR024370">
    <property type="entry name" value="PBP_domain"/>
</dbReference>
<comment type="subunit">
    <text evidence="3 7">The complex is composed of two ATP-binding proteins (PstB), two transmembrane proteins (PstC and PstA) and a solute-binding protein (PstS).</text>
</comment>
<sequence>MFKRTMIAASLAVAALASAQSMAAVVGGGATLPQGLYTTPGVLGAGFDTYTGVGSGKGKSAFLFNRAADINKPAGVTVDFAGSDSILSDAEINTYNLDHNSAGNDVANKWGPLIQVPSAATSVTIPYNLKLANGTAVNDLNLTSAQLCGIFSGSISNWNQIDASYPNKAIKVFYRSGSSGTSEIFTRHLNSQCPTQFGVSSTFTTAQVGAEPATFQGVALSGDIVTSVYGTEDAIGYVGPEDVDATNNAKVARVNNLLPTVGNVQTALANAAPPATAAARAIPQNWAPVLANPATGYSIVAYTNLIFGQCYKDAADGTAVVAFLNRHYGATTNNDAAIIAQKLIPLSPAWKNAVRLQFANQSGALGVNNLSVCNTQGRPA</sequence>
<keyword evidence="8" id="KW-0732">Signal</keyword>
<evidence type="ECO:0000256" key="5">
    <source>
        <dbReference type="ARBA" id="ARBA00022448"/>
    </source>
</evidence>
<dbReference type="AlphaFoldDB" id="A0A9X8EJP3"/>
<dbReference type="OrthoDB" id="9801510at2"/>
<name>A0A9X8EJP3_PSEPU</name>
<dbReference type="InterPro" id="IPR005673">
    <property type="entry name" value="ABC_phos-bd_PstS"/>
</dbReference>
<evidence type="ECO:0000259" key="9">
    <source>
        <dbReference type="Pfam" id="PF12849"/>
    </source>
</evidence>
<dbReference type="PIRSF" id="PIRSF002756">
    <property type="entry name" value="PstS"/>
    <property type="match status" value="1"/>
</dbReference>
<dbReference type="PANTHER" id="PTHR42996">
    <property type="entry name" value="PHOSPHATE-BINDING PROTEIN PSTS"/>
    <property type="match status" value="1"/>
</dbReference>
<dbReference type="Proteomes" id="UP000269115">
    <property type="component" value="Unassembled WGS sequence"/>
</dbReference>
<evidence type="ECO:0000313" key="10">
    <source>
        <dbReference type="EMBL" id="ROQ53200.1"/>
    </source>
</evidence>
<dbReference type="Pfam" id="PF12849">
    <property type="entry name" value="PBP_like_2"/>
    <property type="match status" value="1"/>
</dbReference>
<evidence type="ECO:0000256" key="1">
    <source>
        <dbReference type="ARBA" id="ARBA00002841"/>
    </source>
</evidence>
<protein>
    <recommendedName>
        <fullName evidence="4 7">Phosphate-binding protein PstS</fullName>
    </recommendedName>
</protein>
<keyword evidence="5 7" id="KW-0813">Transport</keyword>
<dbReference type="SUPFAM" id="SSF53850">
    <property type="entry name" value="Periplasmic binding protein-like II"/>
    <property type="match status" value="1"/>
</dbReference>
<dbReference type="Gene3D" id="3.40.190.10">
    <property type="entry name" value="Periplasmic binding protein-like II"/>
    <property type="match status" value="2"/>
</dbReference>
<keyword evidence="6 7" id="KW-0592">Phosphate transport</keyword>
<dbReference type="InterPro" id="IPR050962">
    <property type="entry name" value="Phosphate-bind_PstS"/>
</dbReference>
<gene>
    <name evidence="10" type="ORF">EDF85_0954</name>
</gene>
<reference evidence="10 11" key="1">
    <citation type="submission" date="2018-11" db="EMBL/GenBank/DDBJ databases">
        <title>Genomic analyses of the natural microbiome of Caenorhabditis elegans.</title>
        <authorList>
            <person name="Samuel B."/>
        </authorList>
    </citation>
    <scope>NUCLEOTIDE SEQUENCE [LARGE SCALE GENOMIC DNA]</scope>
    <source>
        <strain evidence="10 11">BIGb0473</strain>
    </source>
</reference>
<dbReference type="PANTHER" id="PTHR42996:SF1">
    <property type="entry name" value="PHOSPHATE-BINDING PROTEIN PSTS"/>
    <property type="match status" value="1"/>
</dbReference>
<evidence type="ECO:0000256" key="2">
    <source>
        <dbReference type="ARBA" id="ARBA00008725"/>
    </source>
</evidence>
<comment type="caution">
    <text evidence="10">The sequence shown here is derived from an EMBL/GenBank/DDBJ whole genome shotgun (WGS) entry which is preliminary data.</text>
</comment>
<feature type="chain" id="PRO_5040725702" description="Phosphate-binding protein PstS" evidence="8">
    <location>
        <begin position="24"/>
        <end position="380"/>
    </location>
</feature>
<evidence type="ECO:0000256" key="8">
    <source>
        <dbReference type="SAM" id="SignalP"/>
    </source>
</evidence>
<comment type="function">
    <text evidence="1 7">Part of the ABC transporter complex PstSACB involved in phosphate import.</text>
</comment>
<evidence type="ECO:0000256" key="4">
    <source>
        <dbReference type="ARBA" id="ARBA00021889"/>
    </source>
</evidence>
<evidence type="ECO:0000256" key="3">
    <source>
        <dbReference type="ARBA" id="ARBA00011529"/>
    </source>
</evidence>
<comment type="similarity">
    <text evidence="2 7">Belongs to the PstS family.</text>
</comment>
<evidence type="ECO:0000256" key="6">
    <source>
        <dbReference type="ARBA" id="ARBA00022592"/>
    </source>
</evidence>
<dbReference type="GO" id="GO:0035435">
    <property type="term" value="P:phosphate ion transmembrane transport"/>
    <property type="evidence" value="ECO:0007669"/>
    <property type="project" value="InterPro"/>
</dbReference>
<dbReference type="RefSeq" id="WP_043860338.1">
    <property type="nucleotide sequence ID" value="NZ_LKGZ01000023.1"/>
</dbReference>
<dbReference type="EMBL" id="RJUR01000011">
    <property type="protein sequence ID" value="ROQ53200.1"/>
    <property type="molecule type" value="Genomic_DNA"/>
</dbReference>
<evidence type="ECO:0000313" key="11">
    <source>
        <dbReference type="Proteomes" id="UP000269115"/>
    </source>
</evidence>
<feature type="domain" description="PBP" evidence="9">
    <location>
        <begin position="49"/>
        <end position="314"/>
    </location>
</feature>
<evidence type="ECO:0000256" key="7">
    <source>
        <dbReference type="PIRNR" id="PIRNR002756"/>
    </source>
</evidence>
<proteinExistence type="inferred from homology"/>
<dbReference type="GO" id="GO:0043190">
    <property type="term" value="C:ATP-binding cassette (ABC) transporter complex"/>
    <property type="evidence" value="ECO:0007669"/>
    <property type="project" value="InterPro"/>
</dbReference>
<dbReference type="GO" id="GO:0042301">
    <property type="term" value="F:phosphate ion binding"/>
    <property type="evidence" value="ECO:0007669"/>
    <property type="project" value="InterPro"/>
</dbReference>
<feature type="signal peptide" evidence="8">
    <location>
        <begin position="1"/>
        <end position="23"/>
    </location>
</feature>
<organism evidence="10 11">
    <name type="scientific">Pseudomonas putida</name>
    <name type="common">Arthrobacter siderocapsulatus</name>
    <dbReference type="NCBI Taxonomy" id="303"/>
    <lineage>
        <taxon>Bacteria</taxon>
        <taxon>Pseudomonadati</taxon>
        <taxon>Pseudomonadota</taxon>
        <taxon>Gammaproteobacteria</taxon>
        <taxon>Pseudomonadales</taxon>
        <taxon>Pseudomonadaceae</taxon>
        <taxon>Pseudomonas</taxon>
    </lineage>
</organism>
<accession>A0A9X8EJP3</accession>